<proteinExistence type="predicted"/>
<evidence type="ECO:0000256" key="1">
    <source>
        <dbReference type="SAM" id="Phobius"/>
    </source>
</evidence>
<keyword evidence="1" id="KW-1133">Transmembrane helix</keyword>
<keyword evidence="1" id="KW-0812">Transmembrane</keyword>
<comment type="caution">
    <text evidence="2">The sequence shown here is derived from an EMBL/GenBank/DDBJ whole genome shotgun (WGS) entry which is preliminary data.</text>
</comment>
<name>A0ABR0PAX0_GOSAR</name>
<sequence length="97" mass="11147">MVGWVTLAKFVLIVVPSYFMQTILLHLGIVNKIEWVVRGFIRGSIAENQQISFVRWDPYCRTVADGRLGLRNLRLQNESFLLKLAIGLLNQEEDLCV</sequence>
<protein>
    <submittedName>
        <fullName evidence="2">Uncharacterized protein</fullName>
    </submittedName>
</protein>
<reference evidence="2 3" key="1">
    <citation type="submission" date="2023-03" db="EMBL/GenBank/DDBJ databases">
        <title>WGS of Gossypium arboreum.</title>
        <authorList>
            <person name="Yu D."/>
        </authorList>
    </citation>
    <scope>NUCLEOTIDE SEQUENCE [LARGE SCALE GENOMIC DNA]</scope>
    <source>
        <tissue evidence="2">Leaf</tissue>
    </source>
</reference>
<dbReference type="EMBL" id="JARKNE010000007">
    <property type="protein sequence ID" value="KAK5818368.1"/>
    <property type="molecule type" value="Genomic_DNA"/>
</dbReference>
<keyword evidence="1" id="KW-0472">Membrane</keyword>
<accession>A0ABR0PAX0</accession>
<gene>
    <name evidence="2" type="ORF">PVK06_023303</name>
</gene>
<feature type="transmembrane region" description="Helical" evidence="1">
    <location>
        <begin position="6"/>
        <end position="30"/>
    </location>
</feature>
<organism evidence="2 3">
    <name type="scientific">Gossypium arboreum</name>
    <name type="common">Tree cotton</name>
    <name type="synonym">Gossypium nanking</name>
    <dbReference type="NCBI Taxonomy" id="29729"/>
    <lineage>
        <taxon>Eukaryota</taxon>
        <taxon>Viridiplantae</taxon>
        <taxon>Streptophyta</taxon>
        <taxon>Embryophyta</taxon>
        <taxon>Tracheophyta</taxon>
        <taxon>Spermatophyta</taxon>
        <taxon>Magnoliopsida</taxon>
        <taxon>eudicotyledons</taxon>
        <taxon>Gunneridae</taxon>
        <taxon>Pentapetalae</taxon>
        <taxon>rosids</taxon>
        <taxon>malvids</taxon>
        <taxon>Malvales</taxon>
        <taxon>Malvaceae</taxon>
        <taxon>Malvoideae</taxon>
        <taxon>Gossypium</taxon>
    </lineage>
</organism>
<evidence type="ECO:0000313" key="3">
    <source>
        <dbReference type="Proteomes" id="UP001358586"/>
    </source>
</evidence>
<keyword evidence="3" id="KW-1185">Reference proteome</keyword>
<evidence type="ECO:0000313" key="2">
    <source>
        <dbReference type="EMBL" id="KAK5818368.1"/>
    </source>
</evidence>
<dbReference type="Proteomes" id="UP001358586">
    <property type="component" value="Chromosome 7"/>
</dbReference>